<dbReference type="SMART" id="SM00829">
    <property type="entry name" value="PKS_ER"/>
    <property type="match status" value="1"/>
</dbReference>
<keyword evidence="1" id="KW-0560">Oxidoreductase</keyword>
<reference evidence="3 4" key="1">
    <citation type="submission" date="2019-10" db="EMBL/GenBank/DDBJ databases">
        <authorList>
            <person name="Palmer J.M."/>
        </authorList>
    </citation>
    <scope>NUCLEOTIDE SEQUENCE [LARGE SCALE GENOMIC DNA]</scope>
    <source>
        <strain evidence="3 4">TWF730</strain>
    </source>
</reference>
<feature type="domain" description="Enoyl reductase (ER)" evidence="2">
    <location>
        <begin position="21"/>
        <end position="346"/>
    </location>
</feature>
<dbReference type="InterPro" id="IPR011032">
    <property type="entry name" value="GroES-like_sf"/>
</dbReference>
<evidence type="ECO:0000313" key="4">
    <source>
        <dbReference type="Proteomes" id="UP001373714"/>
    </source>
</evidence>
<dbReference type="PANTHER" id="PTHR43205">
    <property type="entry name" value="PROSTAGLANDIN REDUCTASE"/>
    <property type="match status" value="1"/>
</dbReference>
<dbReference type="Gene3D" id="3.90.180.10">
    <property type="entry name" value="Medium-chain alcohol dehydrogenases, catalytic domain"/>
    <property type="match status" value="1"/>
</dbReference>
<evidence type="ECO:0000256" key="1">
    <source>
        <dbReference type="ARBA" id="ARBA00023002"/>
    </source>
</evidence>
<dbReference type="InterPro" id="IPR041694">
    <property type="entry name" value="ADH_N_2"/>
</dbReference>
<dbReference type="AlphaFoldDB" id="A0AAV9VNT1"/>
<proteinExistence type="predicted"/>
<dbReference type="Proteomes" id="UP001373714">
    <property type="component" value="Unassembled WGS sequence"/>
</dbReference>
<dbReference type="InterPro" id="IPR013149">
    <property type="entry name" value="ADH-like_C"/>
</dbReference>
<dbReference type="FunFam" id="3.40.50.720:FF:000121">
    <property type="entry name" value="Prostaglandin reductase 2"/>
    <property type="match status" value="1"/>
</dbReference>
<dbReference type="EMBL" id="JAVHNS010000001">
    <property type="protein sequence ID" value="KAK6362993.1"/>
    <property type="molecule type" value="Genomic_DNA"/>
</dbReference>
<dbReference type="SUPFAM" id="SSF50129">
    <property type="entry name" value="GroES-like"/>
    <property type="match status" value="1"/>
</dbReference>
<evidence type="ECO:0000313" key="3">
    <source>
        <dbReference type="EMBL" id="KAK6362993.1"/>
    </source>
</evidence>
<keyword evidence="4" id="KW-1185">Reference proteome</keyword>
<dbReference type="PANTHER" id="PTHR43205:SF19">
    <property type="entry name" value="ENOYL REDUCTASE (ER) DOMAIN-CONTAINING PROTEIN"/>
    <property type="match status" value="1"/>
</dbReference>
<name>A0AAV9VNT1_9PEZI</name>
<sequence length="353" mass="38730">MAATYSTKQWFVKERSGDNVDVEKAFELVAKDLSVDDLKEGQVLAKAILFSNDPTQRTWINKDAVEGRHYRVPLKDGDPMEAYAIVEIIESRNGEYQKGDLVFASAFWAEYFILAPESLIFKIEGDPADTLTLGLTGLTAYFGLLTVGAATSKDSTIVVSVAGGATGSVVCQIAKNVLGVKNVVGITGSDSKCEVLKKTCGCDYALNYRSPSFKQDFEDSTKGGIDLYFDNVGGWISDMVIVKIKEFGRVIVCGAISIYDDMKGGAVSAGISRDTWMQVIFHKIRIEGFIVLQFTDQYAKGLTDLWTWLAEGKIQLIKQVWEAGIEDVPKGMSKLLNGENTGKLITKVIHSQR</sequence>
<dbReference type="SUPFAM" id="SSF51735">
    <property type="entry name" value="NAD(P)-binding Rossmann-fold domains"/>
    <property type="match status" value="1"/>
</dbReference>
<accession>A0AAV9VNT1</accession>
<dbReference type="Pfam" id="PF00107">
    <property type="entry name" value="ADH_zinc_N"/>
    <property type="match status" value="1"/>
</dbReference>
<evidence type="ECO:0000259" key="2">
    <source>
        <dbReference type="SMART" id="SM00829"/>
    </source>
</evidence>
<dbReference type="CDD" id="cd05288">
    <property type="entry name" value="PGDH"/>
    <property type="match status" value="1"/>
</dbReference>
<dbReference type="InterPro" id="IPR045010">
    <property type="entry name" value="MDR_fam"/>
</dbReference>
<dbReference type="GO" id="GO:0016628">
    <property type="term" value="F:oxidoreductase activity, acting on the CH-CH group of donors, NAD or NADP as acceptor"/>
    <property type="evidence" value="ECO:0007669"/>
    <property type="project" value="InterPro"/>
</dbReference>
<dbReference type="InterPro" id="IPR020843">
    <property type="entry name" value="ER"/>
</dbReference>
<dbReference type="Pfam" id="PF16884">
    <property type="entry name" value="ADH_N_2"/>
    <property type="match status" value="1"/>
</dbReference>
<gene>
    <name evidence="3" type="ORF">TWF730_000441</name>
</gene>
<dbReference type="InterPro" id="IPR036291">
    <property type="entry name" value="NAD(P)-bd_dom_sf"/>
</dbReference>
<comment type="caution">
    <text evidence="3">The sequence shown here is derived from an EMBL/GenBank/DDBJ whole genome shotgun (WGS) entry which is preliminary data.</text>
</comment>
<dbReference type="Gene3D" id="3.40.50.720">
    <property type="entry name" value="NAD(P)-binding Rossmann-like Domain"/>
    <property type="match status" value="1"/>
</dbReference>
<organism evidence="3 4">
    <name type="scientific">Orbilia blumenaviensis</name>
    <dbReference type="NCBI Taxonomy" id="1796055"/>
    <lineage>
        <taxon>Eukaryota</taxon>
        <taxon>Fungi</taxon>
        <taxon>Dikarya</taxon>
        <taxon>Ascomycota</taxon>
        <taxon>Pezizomycotina</taxon>
        <taxon>Orbiliomycetes</taxon>
        <taxon>Orbiliales</taxon>
        <taxon>Orbiliaceae</taxon>
        <taxon>Orbilia</taxon>
    </lineage>
</organism>
<protein>
    <recommendedName>
        <fullName evidence="2">Enoyl reductase (ER) domain-containing protein</fullName>
    </recommendedName>
</protein>